<dbReference type="PROSITE" id="PS51657">
    <property type="entry name" value="PSRV_HELICASE"/>
    <property type="match status" value="1"/>
</dbReference>
<proteinExistence type="predicted"/>
<dbReference type="GO" id="GO:0019028">
    <property type="term" value="C:viral capsid"/>
    <property type="evidence" value="ECO:0007669"/>
    <property type="project" value="InterPro"/>
</dbReference>
<dbReference type="Pfam" id="PF01443">
    <property type="entry name" value="Viral_helicase1"/>
    <property type="match status" value="2"/>
</dbReference>
<dbReference type="InterPro" id="IPR001788">
    <property type="entry name" value="RNA-dep_RNA_pol_alsuvir"/>
</dbReference>
<evidence type="ECO:0000256" key="4">
    <source>
        <dbReference type="ARBA" id="ARBA00022741"/>
    </source>
</evidence>
<evidence type="ECO:0000259" key="8">
    <source>
        <dbReference type="PROSITE" id="PS50507"/>
    </source>
</evidence>
<protein>
    <submittedName>
        <fullName evidence="11">Polyprotein</fullName>
    </submittedName>
</protein>
<keyword evidence="4" id="KW-0547">Nucleotide-binding</keyword>
<evidence type="ECO:0000256" key="7">
    <source>
        <dbReference type="ARBA" id="ARBA00022953"/>
    </source>
</evidence>
<feature type="domain" description="Alphavirus-like MT" evidence="10">
    <location>
        <begin position="63"/>
        <end position="253"/>
    </location>
</feature>
<reference evidence="11" key="1">
    <citation type="journal article" date="2018" name="J. Gen. Virol.">
        <title>Metagenomic analysis of Varroa-free Australian honey bees (Apis mellifera) shows a diverse Picornavirales virome.</title>
        <authorList>
            <person name="Roberts J.M."/>
            <person name="Anderson D.L."/>
            <person name="Durr P.A."/>
        </authorList>
    </citation>
    <scope>NUCLEOTIDE SEQUENCE</scope>
    <source>
        <strain evidence="11">TAS-8</strain>
    </source>
</reference>
<dbReference type="GO" id="GO:0008174">
    <property type="term" value="F:mRNA methyltransferase activity"/>
    <property type="evidence" value="ECO:0007669"/>
    <property type="project" value="UniProtKB-UniRule"/>
</dbReference>
<dbReference type="GO" id="GO:0016556">
    <property type="term" value="P:mRNA modification"/>
    <property type="evidence" value="ECO:0007669"/>
    <property type="project" value="InterPro"/>
</dbReference>
<dbReference type="CDD" id="cd23245">
    <property type="entry name" value="Betaflexiviridae_RdRp"/>
    <property type="match status" value="1"/>
</dbReference>
<evidence type="ECO:0000313" key="11">
    <source>
        <dbReference type="EMBL" id="AWK77906.1"/>
    </source>
</evidence>
<keyword evidence="3" id="KW-0548">Nucleotidyltransferase</keyword>
<evidence type="ECO:0000256" key="1">
    <source>
        <dbReference type="ARBA" id="ARBA00022484"/>
    </source>
</evidence>
<dbReference type="Gene3D" id="3.40.50.300">
    <property type="entry name" value="P-loop containing nucleotide triphosphate hydrolases"/>
    <property type="match status" value="2"/>
</dbReference>
<dbReference type="GO" id="GO:0003968">
    <property type="term" value="F:RNA-directed RNA polymerase activity"/>
    <property type="evidence" value="ECO:0007669"/>
    <property type="project" value="UniProtKB-KW"/>
</dbReference>
<organism evidence="11">
    <name type="scientific">Hobart betaflexivirus 1</name>
    <dbReference type="NCBI Taxonomy" id="2201305"/>
    <lineage>
        <taxon>Viruses</taxon>
        <taxon>Riboviria</taxon>
        <taxon>Orthornavirae</taxon>
        <taxon>Kitrinoviricota</taxon>
        <taxon>Alsuviricetes</taxon>
        <taxon>Tymovirales</taxon>
        <taxon>Betaflexiviridae</taxon>
    </lineage>
</organism>
<dbReference type="GO" id="GO:0039694">
    <property type="term" value="P:viral RNA genome replication"/>
    <property type="evidence" value="ECO:0007669"/>
    <property type="project" value="InterPro"/>
</dbReference>
<keyword evidence="5" id="KW-0378">Hydrolase</keyword>
<dbReference type="GO" id="GO:0006351">
    <property type="term" value="P:DNA-templated transcription"/>
    <property type="evidence" value="ECO:0007669"/>
    <property type="project" value="InterPro"/>
</dbReference>
<keyword evidence="7" id="KW-0693">Viral RNA replication</keyword>
<evidence type="ECO:0000256" key="3">
    <source>
        <dbReference type="ARBA" id="ARBA00022695"/>
    </source>
</evidence>
<reference evidence="11" key="2">
    <citation type="submission" date="2018-02" db="EMBL/GenBank/DDBJ databases">
        <authorList>
            <person name="Anderson D."/>
            <person name="Durr P."/>
        </authorList>
    </citation>
    <scope>NUCLEOTIDE SEQUENCE</scope>
    <source>
        <strain evidence="11">TAS-8</strain>
    </source>
</reference>
<dbReference type="PROSITE" id="PS51743">
    <property type="entry name" value="ALPHAVIRUS_MT"/>
    <property type="match status" value="1"/>
</dbReference>
<dbReference type="InterPro" id="IPR027351">
    <property type="entry name" value="(+)RNA_virus_helicase_core_dom"/>
</dbReference>
<dbReference type="InterPro" id="IPR027417">
    <property type="entry name" value="P-loop_NTPase"/>
</dbReference>
<dbReference type="SUPFAM" id="SSF56672">
    <property type="entry name" value="DNA/RNA polymerases"/>
    <property type="match status" value="1"/>
</dbReference>
<sequence length="2050" mass="233300">MAFSYRNPVESAINVLPTNFSDQILSSTSERILQRIEGLNDFFSFSLRKEVEEALIRKGIELAPVPYQVHSHPACKTIENHIIYRVVPMTLNKVPSVALISMREEKAEKLLKVRNFSRFGVIKALKPLNRCIDAKDFYRYMDPSSLSRNFPDLLSRFRSECNTNGWFPKVAFVHDELHFWEAKDVLKFFSELPEVSTLLGTVVCPPELLVGEVTSKNPRIYTFEIEGDSLHFFPDGASSEGYSQPVKTTTWWLKTSMISNGDLTLRVSILYSVFSHHLISVDRGSSLQSSFFFDKPDCLFEGELSKISSTLSGGLVERSTMSSILTYLSCLKTPNKESALAKLRQLEKRDLFPDEAFLVSSVSSTFIKYGLGKDLDVGLIDRFKEQIFELLPGVMKEVVNKKKHWEGTFRLFLKEICVKHFKVSRSVMHIYDRFLQEEPAFLFDDRPSKPYSFRRLSVPKNSLLTLGLSCILVSSDGSVFCPPLILVPRRGCVQSNPPSSGPFLLRAPISGDFERVSENSSRVDTFSSHGVVLESSVEVQEFVKSCIPYEQRRNCCVFDALSVFFNLEPEAVLEEVFNQDISSDLFDAIEEDKPLSLELIHEVALCLDCCCFILLNGVVRKLNLKGSKQAFIVLSNGHAVSSERKIFEGLVDSELLNVSQNPSNHSLNFPRHNTGSIPFCLKRAEKLMGSIKKGCTGILLEVSKESVERLSNTIEDFASVFRGDMQIHMSFELALGAPGSGKSQKIKKWLLDHPLDSCLVVSPRRALAAEWTEGVKGTSHQVCTFESALCKISSNFKGIVLDEISLYPPGFTDLLFIIVLLRSNRLLQGDFFLKNAFKEAFSSKTLKTLPIYVLGDPLQTSYYSSLDTLLLDKDHDISRLIGARRDELEYLWYSYRLPKGFERILEFQCVGESEFKPPRFFSEISATRFFEYDALLVASQEDKRNLNVPLLCMTFGESQGLTFKKKVLICLSNDTLLVSEQALIVAITRSTEGFDIFLNSNRSFEEIKVSTKKKMIGAILNRLPIQKQRLLNLIPHGNVDQIRLSGGLEEKASFDPFILPEIQPSFPVPDLELCEALNSGFEWFKTHLPLVGVNPLFSEVFEKMEAREKREFFHPVRGFSEQFPDTDKGLVEDVMGAGFRFDAIFPRHSGSDDVTFWEGVKKRLKFSCPRKERAKLSESRKYAPTLLKIFLQHLPNEFKVSQNDIELGLNSFNDKRAEKTEALWAAHSERSDIDWPIDHVFLFMKSQLCTKQEKMFTKAKAGQTLACFHHSVLFRFGPFLRAIEKAFLRSCGESYYIHSGKNFFCLNEFILKNSTLFQGNSVESDYEAFDSSQDSVILAFEEALLKHLGVSEGFISDYVKIKLNLGCRLGSLAIMRFTGEFCTFLFNTFANMLFTFLKYDVSCSKDRILFAGDDMASLGPLRSGKKENVSLLRLFSLKAKEEKKDIPCFCGWYLTPDGILKSPKLLWARICTMKQRGLLASCLDNYFLEAVFAYNLGEKLFSYFESAEIEYHYVVSRFFISNSYRFSGESKISYYGIKETFGSKCPLSRSMTLHLELKEKISKLIVSNHLTSMVTQGSFVQRYFKQSDVLNQISKLGIVKKVKWLFQISIFLMRWNLNLLKSNLQNSRTFTLVQSWCALHRLSQISGVLKARFSCMMRRLFQSRMALLQPMRSILRKDRLSLYFDQSICYRLMTLFFLKRLKLPFNLMMSTFVKTGKFLGSMLVVSTDFLTQLGIFVLAMVMGDGHNKKFGAATPSNFQVKLKGNSLPSLISLSSLCQIWMSNSSREDLFFHLDRLVGKNLCATQGSGLRKFVEGFLGQPQLELIRSYQRRRKMSSVQDVIQLAIRLAIDQWLWDQHIDPTHQILVEGTRLDQVPADRTEAANTVQVHFKKYLFGNIAILGSSGKTQWPNVEITLPQVTVRVEGQNVVKVMRLNLSVLLQALETFRASSQVQQVRGATFRQVCECYAPEAYMFLKGLFPTGVSTNIYKKWPRALESAPWVAFDFCSGLKMNELTPDEKKVIDRLTKRLFRTEGQKGIFEAGQEVNVDLEG</sequence>
<feature type="domain" description="RdRp catalytic" evidence="8">
    <location>
        <begin position="1319"/>
        <end position="1427"/>
    </location>
</feature>
<dbReference type="EMBL" id="MG995738">
    <property type="protein sequence ID" value="AWK77906.1"/>
    <property type="molecule type" value="Genomic_RNA"/>
</dbReference>
<dbReference type="PROSITE" id="PS50507">
    <property type="entry name" value="RDRP_SSRNA_POS"/>
    <property type="match status" value="1"/>
</dbReference>
<dbReference type="Pfam" id="PF05892">
    <property type="entry name" value="Tricho_coat"/>
    <property type="match status" value="1"/>
</dbReference>
<dbReference type="GO" id="GO:0003723">
    <property type="term" value="F:RNA binding"/>
    <property type="evidence" value="ECO:0007669"/>
    <property type="project" value="InterPro"/>
</dbReference>
<dbReference type="InterPro" id="IPR002588">
    <property type="entry name" value="Alphavirus-like_MT_dom"/>
</dbReference>
<dbReference type="Pfam" id="PF01660">
    <property type="entry name" value="Vmethyltransf"/>
    <property type="match status" value="1"/>
</dbReference>
<dbReference type="InterPro" id="IPR043502">
    <property type="entry name" value="DNA/RNA_pol_sf"/>
</dbReference>
<evidence type="ECO:0000259" key="10">
    <source>
        <dbReference type="PROSITE" id="PS51743"/>
    </source>
</evidence>
<dbReference type="InterPro" id="IPR008879">
    <property type="entry name" value="Coat_protein_tricho/vitivirus"/>
</dbReference>
<dbReference type="GO" id="GO:0006396">
    <property type="term" value="P:RNA processing"/>
    <property type="evidence" value="ECO:0007669"/>
    <property type="project" value="InterPro"/>
</dbReference>
<name>A0A2U8JQC8_9VIRU</name>
<evidence type="ECO:0000256" key="5">
    <source>
        <dbReference type="ARBA" id="ARBA00022801"/>
    </source>
</evidence>
<dbReference type="Pfam" id="PF00978">
    <property type="entry name" value="RdRP_2"/>
    <property type="match status" value="1"/>
</dbReference>
<accession>A0A2U8JQC8</accession>
<evidence type="ECO:0000256" key="6">
    <source>
        <dbReference type="ARBA" id="ARBA00022840"/>
    </source>
</evidence>
<dbReference type="SUPFAM" id="SSF52540">
    <property type="entry name" value="P-loop containing nucleoside triphosphate hydrolases"/>
    <property type="match status" value="1"/>
</dbReference>
<keyword evidence="2" id="KW-0808">Transferase</keyword>
<keyword evidence="6" id="KW-0067">ATP-binding</keyword>
<keyword evidence="1" id="KW-0696">RNA-directed RNA polymerase</keyword>
<dbReference type="GO" id="GO:0005524">
    <property type="term" value="F:ATP binding"/>
    <property type="evidence" value="ECO:0007669"/>
    <property type="project" value="UniProtKB-KW"/>
</dbReference>
<feature type="domain" description="(+)RNA virus helicase C-terminal" evidence="9">
    <location>
        <begin position="706"/>
        <end position="1029"/>
    </location>
</feature>
<dbReference type="InterPro" id="IPR007094">
    <property type="entry name" value="RNA-dir_pol_PSvirus"/>
</dbReference>
<dbReference type="GO" id="GO:0016787">
    <property type="term" value="F:hydrolase activity"/>
    <property type="evidence" value="ECO:0007669"/>
    <property type="project" value="UniProtKB-KW"/>
</dbReference>
<evidence type="ECO:0000256" key="2">
    <source>
        <dbReference type="ARBA" id="ARBA00022679"/>
    </source>
</evidence>
<evidence type="ECO:0000259" key="9">
    <source>
        <dbReference type="PROSITE" id="PS51657"/>
    </source>
</evidence>